<protein>
    <submittedName>
        <fullName evidence="1">Uncharacterized protein</fullName>
    </submittedName>
</protein>
<organism evidence="1 2">
    <name type="scientific">Gemelliphila asaccharolytica</name>
    <dbReference type="NCBI Taxonomy" id="502393"/>
    <lineage>
        <taxon>Bacteria</taxon>
        <taxon>Bacillati</taxon>
        <taxon>Bacillota</taxon>
        <taxon>Bacilli</taxon>
        <taxon>Bacillales</taxon>
        <taxon>Gemellaceae</taxon>
        <taxon>Gemelliphila</taxon>
    </lineage>
</organism>
<comment type="caution">
    <text evidence="1">The sequence shown here is derived from an EMBL/GenBank/DDBJ whole genome shotgun (WGS) entry which is preliminary data.</text>
</comment>
<reference evidence="1 2" key="1">
    <citation type="submission" date="2016-01" db="EMBL/GenBank/DDBJ databases">
        <authorList>
            <person name="Mitreva M."/>
            <person name="Pepin K.H."/>
            <person name="Mihindukulasuriya K.A."/>
            <person name="Fulton R."/>
            <person name="Fronick C."/>
            <person name="O'Laughlin M."/>
            <person name="Miner T."/>
            <person name="Herter B."/>
            <person name="Rosa B.A."/>
            <person name="Cordes M."/>
            <person name="Tomlinson C."/>
            <person name="Wollam A."/>
            <person name="Palsikar V.B."/>
            <person name="Mardis E.R."/>
            <person name="Wilson R.K."/>
        </authorList>
    </citation>
    <scope>NUCLEOTIDE SEQUENCE [LARGE SCALE GENOMIC DNA]</scope>
    <source>
        <strain evidence="1 2">KA00071</strain>
    </source>
</reference>
<gene>
    <name evidence="1" type="ORF">HMPREF1871_01227</name>
</gene>
<dbReference type="Proteomes" id="UP000070467">
    <property type="component" value="Unassembled WGS sequence"/>
</dbReference>
<evidence type="ECO:0000313" key="1">
    <source>
        <dbReference type="EMBL" id="KXB55055.1"/>
    </source>
</evidence>
<dbReference type="EMBL" id="LSDB01000076">
    <property type="protein sequence ID" value="KXB55055.1"/>
    <property type="molecule type" value="Genomic_DNA"/>
</dbReference>
<accession>A0ABR5TL89</accession>
<evidence type="ECO:0000313" key="2">
    <source>
        <dbReference type="Proteomes" id="UP000070467"/>
    </source>
</evidence>
<sequence>MKKFSYENKVKFNNKIFNIYLKGFLILLNTTKNFFDYKK</sequence>
<keyword evidence="2" id="KW-1185">Reference proteome</keyword>
<name>A0ABR5TL89_9BACL</name>
<proteinExistence type="predicted"/>